<proteinExistence type="predicted"/>
<dbReference type="Proteomes" id="UP000688137">
    <property type="component" value="Unassembled WGS sequence"/>
</dbReference>
<sequence length="59" mass="6900">MMEMRFHSMDVMNAKFDVKNNVFFVNFGFVKLVSCQDGFLINIIINPQLSVEMEQLLII</sequence>
<gene>
    <name evidence="1" type="ORF">PPRIM_AZ9-3.1.T0090500</name>
</gene>
<protein>
    <submittedName>
        <fullName evidence="1">Uncharacterized protein</fullName>
    </submittedName>
</protein>
<name>A0A8S1JY26_PARPR</name>
<keyword evidence="2" id="KW-1185">Reference proteome</keyword>
<evidence type="ECO:0000313" key="1">
    <source>
        <dbReference type="EMBL" id="CAD8045600.1"/>
    </source>
</evidence>
<reference evidence="1" key="1">
    <citation type="submission" date="2021-01" db="EMBL/GenBank/DDBJ databases">
        <authorList>
            <consortium name="Genoscope - CEA"/>
            <person name="William W."/>
        </authorList>
    </citation>
    <scope>NUCLEOTIDE SEQUENCE</scope>
</reference>
<comment type="caution">
    <text evidence="1">The sequence shown here is derived from an EMBL/GenBank/DDBJ whole genome shotgun (WGS) entry which is preliminary data.</text>
</comment>
<organism evidence="1 2">
    <name type="scientific">Paramecium primaurelia</name>
    <dbReference type="NCBI Taxonomy" id="5886"/>
    <lineage>
        <taxon>Eukaryota</taxon>
        <taxon>Sar</taxon>
        <taxon>Alveolata</taxon>
        <taxon>Ciliophora</taxon>
        <taxon>Intramacronucleata</taxon>
        <taxon>Oligohymenophorea</taxon>
        <taxon>Peniculida</taxon>
        <taxon>Parameciidae</taxon>
        <taxon>Paramecium</taxon>
    </lineage>
</organism>
<dbReference type="AlphaFoldDB" id="A0A8S1JY26"/>
<dbReference type="EMBL" id="CAJJDM010000006">
    <property type="protein sequence ID" value="CAD8045600.1"/>
    <property type="molecule type" value="Genomic_DNA"/>
</dbReference>
<evidence type="ECO:0000313" key="2">
    <source>
        <dbReference type="Proteomes" id="UP000688137"/>
    </source>
</evidence>
<accession>A0A8S1JY26</accession>